<dbReference type="InterPro" id="IPR036629">
    <property type="entry name" value="YjbJ_sf"/>
</dbReference>
<proteinExistence type="predicted"/>
<reference evidence="2 3" key="1">
    <citation type="journal article" date="2015" name="Genome Biol. Evol.">
        <title>Phylogenomic analyses indicate that early fungi evolved digesting cell walls of algal ancestors of land plants.</title>
        <authorList>
            <person name="Chang Y."/>
            <person name="Wang S."/>
            <person name="Sekimoto S."/>
            <person name="Aerts A.L."/>
            <person name="Choi C."/>
            <person name="Clum A."/>
            <person name="LaButti K.M."/>
            <person name="Lindquist E.A."/>
            <person name="Yee Ngan C."/>
            <person name="Ohm R.A."/>
            <person name="Salamov A.A."/>
            <person name="Grigoriev I.V."/>
            <person name="Spatafora J.W."/>
            <person name="Berbee M.L."/>
        </authorList>
    </citation>
    <scope>NUCLEOTIDE SEQUENCE [LARGE SCALE GENOMIC DNA]</scope>
    <source>
        <strain evidence="2 3">NRRL 28638</strain>
    </source>
</reference>
<evidence type="ECO:0000313" key="2">
    <source>
        <dbReference type="EMBL" id="KXN74863.1"/>
    </source>
</evidence>
<keyword evidence="3" id="KW-1185">Reference proteome</keyword>
<sequence length="81" mass="8701">MSEPNKTDVAYNKAMDSAKEDFGYITGSKELEVEGCIQKQKGEAERAAADTEGNSEGATETFSAEGKAQQLKSDAQKSLNH</sequence>
<feature type="compositionally biased region" description="Polar residues" evidence="1">
    <location>
        <begin position="70"/>
        <end position="81"/>
    </location>
</feature>
<dbReference type="SUPFAM" id="SSF69047">
    <property type="entry name" value="Hypothetical protein YjbJ"/>
    <property type="match status" value="1"/>
</dbReference>
<dbReference type="EMBL" id="KQ964419">
    <property type="protein sequence ID" value="KXN74863.1"/>
    <property type="molecule type" value="Genomic_DNA"/>
</dbReference>
<feature type="region of interest" description="Disordered" evidence="1">
    <location>
        <begin position="40"/>
        <end position="81"/>
    </location>
</feature>
<dbReference type="AlphaFoldDB" id="A0A137PIP0"/>
<feature type="compositionally biased region" description="Basic and acidic residues" evidence="1">
    <location>
        <begin position="40"/>
        <end position="49"/>
    </location>
</feature>
<protein>
    <recommendedName>
        <fullName evidence="4">CsbD-like domain-containing protein</fullName>
    </recommendedName>
</protein>
<evidence type="ECO:0000256" key="1">
    <source>
        <dbReference type="SAM" id="MobiDB-lite"/>
    </source>
</evidence>
<accession>A0A137PIP0</accession>
<name>A0A137PIP0_CONC2</name>
<feature type="compositionally biased region" description="Polar residues" evidence="1">
    <location>
        <begin position="52"/>
        <end position="62"/>
    </location>
</feature>
<dbReference type="Proteomes" id="UP000070444">
    <property type="component" value="Unassembled WGS sequence"/>
</dbReference>
<evidence type="ECO:0000313" key="3">
    <source>
        <dbReference type="Proteomes" id="UP000070444"/>
    </source>
</evidence>
<gene>
    <name evidence="2" type="ORF">CONCODRAFT_1927</name>
</gene>
<organism evidence="2 3">
    <name type="scientific">Conidiobolus coronatus (strain ATCC 28846 / CBS 209.66 / NRRL 28638)</name>
    <name type="common">Delacroixia coronata</name>
    <dbReference type="NCBI Taxonomy" id="796925"/>
    <lineage>
        <taxon>Eukaryota</taxon>
        <taxon>Fungi</taxon>
        <taxon>Fungi incertae sedis</taxon>
        <taxon>Zoopagomycota</taxon>
        <taxon>Entomophthoromycotina</taxon>
        <taxon>Entomophthoromycetes</taxon>
        <taxon>Entomophthorales</taxon>
        <taxon>Ancylistaceae</taxon>
        <taxon>Conidiobolus</taxon>
    </lineage>
</organism>
<evidence type="ECO:0008006" key="4">
    <source>
        <dbReference type="Google" id="ProtNLM"/>
    </source>
</evidence>
<dbReference type="OrthoDB" id="9999611at2759"/>